<dbReference type="AlphaFoldDB" id="A0AAV4SKG2"/>
<organism evidence="1 2">
    <name type="scientific">Caerostris extrusa</name>
    <name type="common">Bark spider</name>
    <name type="synonym">Caerostris bankana</name>
    <dbReference type="NCBI Taxonomy" id="172846"/>
    <lineage>
        <taxon>Eukaryota</taxon>
        <taxon>Metazoa</taxon>
        <taxon>Ecdysozoa</taxon>
        <taxon>Arthropoda</taxon>
        <taxon>Chelicerata</taxon>
        <taxon>Arachnida</taxon>
        <taxon>Araneae</taxon>
        <taxon>Araneomorphae</taxon>
        <taxon>Entelegynae</taxon>
        <taxon>Araneoidea</taxon>
        <taxon>Araneidae</taxon>
        <taxon>Caerostris</taxon>
    </lineage>
</organism>
<reference evidence="1 2" key="1">
    <citation type="submission" date="2021-06" db="EMBL/GenBank/DDBJ databases">
        <title>Caerostris extrusa draft genome.</title>
        <authorList>
            <person name="Kono N."/>
            <person name="Arakawa K."/>
        </authorList>
    </citation>
    <scope>NUCLEOTIDE SEQUENCE [LARGE SCALE GENOMIC DNA]</scope>
</reference>
<protein>
    <submittedName>
        <fullName evidence="1">Uncharacterized protein</fullName>
    </submittedName>
</protein>
<evidence type="ECO:0000313" key="1">
    <source>
        <dbReference type="EMBL" id="GIY32238.1"/>
    </source>
</evidence>
<gene>
    <name evidence="1" type="ORF">CEXT_765071</name>
</gene>
<dbReference type="Proteomes" id="UP001054945">
    <property type="component" value="Unassembled WGS sequence"/>
</dbReference>
<sequence>MHYFLRSEEFPCNTQHLAKKRKKEIPKQVEFQNNERLNVQDENQTPEALSVLLSSQHLHQNWRLVRKERHIQFEESEEQESY</sequence>
<keyword evidence="2" id="KW-1185">Reference proteome</keyword>
<evidence type="ECO:0000313" key="2">
    <source>
        <dbReference type="Proteomes" id="UP001054945"/>
    </source>
</evidence>
<accession>A0AAV4SKG2</accession>
<comment type="caution">
    <text evidence="1">The sequence shown here is derived from an EMBL/GenBank/DDBJ whole genome shotgun (WGS) entry which is preliminary data.</text>
</comment>
<proteinExistence type="predicted"/>
<dbReference type="EMBL" id="BPLR01009477">
    <property type="protein sequence ID" value="GIY32238.1"/>
    <property type="molecule type" value="Genomic_DNA"/>
</dbReference>
<name>A0AAV4SKG2_CAEEX</name>